<dbReference type="InterPro" id="IPR036457">
    <property type="entry name" value="PPM-type-like_dom_sf"/>
</dbReference>
<dbReference type="OrthoDB" id="9811749at2"/>
<dbReference type="EMBL" id="AFWT01000002">
    <property type="protein sequence ID" value="EGV33591.1"/>
    <property type="molecule type" value="Genomic_DNA"/>
</dbReference>
<evidence type="ECO:0000256" key="2">
    <source>
        <dbReference type="PROSITE-ProRule" id="PRU00169"/>
    </source>
</evidence>
<feature type="domain" description="Response regulatory" evidence="3">
    <location>
        <begin position="28"/>
        <end position="144"/>
    </location>
</feature>
<dbReference type="InterPro" id="IPR036890">
    <property type="entry name" value="HATPase_C_sf"/>
</dbReference>
<dbReference type="GO" id="GO:0000160">
    <property type="term" value="P:phosphorelay signal transduction system"/>
    <property type="evidence" value="ECO:0007669"/>
    <property type="project" value="InterPro"/>
</dbReference>
<dbReference type="InterPro" id="IPR001932">
    <property type="entry name" value="PPM-type_phosphatase-like_dom"/>
</dbReference>
<protein>
    <submittedName>
        <fullName evidence="4">Response regulator receiver modulated serine phosphatase</fullName>
    </submittedName>
</protein>
<organism evidence="4 5">
    <name type="scientific">Thiorhodococcus drewsii AZ1</name>
    <dbReference type="NCBI Taxonomy" id="765913"/>
    <lineage>
        <taxon>Bacteria</taxon>
        <taxon>Pseudomonadati</taxon>
        <taxon>Pseudomonadota</taxon>
        <taxon>Gammaproteobacteria</taxon>
        <taxon>Chromatiales</taxon>
        <taxon>Chromatiaceae</taxon>
        <taxon>Thiorhodococcus</taxon>
    </lineage>
</organism>
<proteinExistence type="predicted"/>
<dbReference type="STRING" id="765913.ThidrDRAFT_0280"/>
<dbReference type="eggNOG" id="COG2172">
    <property type="taxonomic scope" value="Bacteria"/>
</dbReference>
<dbReference type="Gene3D" id="3.40.50.2300">
    <property type="match status" value="1"/>
</dbReference>
<keyword evidence="5" id="KW-1185">Reference proteome</keyword>
<dbReference type="PANTHER" id="PTHR43156">
    <property type="entry name" value="STAGE II SPORULATION PROTEIN E-RELATED"/>
    <property type="match status" value="1"/>
</dbReference>
<sequence>MSSGSIRDGRQDQDQGVAAGLSLVRRGSVLTAISDFKVRHELVEMLRAERFEPVESESGEAALVLFERTRPALVLVAAQMSDMSGQDAIRYIKAMAGADFVPVILVCCAQDEESLMGCIQSGGDDFLVWPFSADLLLTRILAMDRVRSLHRAVFASGAPLTKRLELEHQEQALAERVFSRAIGNRNVVADLLSLEQRAAAMFNGDLVLTQHLPDGGLRMLMGDFTLHGLAATIGALPVAEAFHAMTAKGVSDDEVLEEINRKLHALLPPDRFMSATLISIPSSSQYLYWWNGGMPSAWLRTAEGLYELSSHALPLGVLPKLCDGNVPRKISVRPGDRLLVFTDGLLEASNTAGDRFKEMCLHRVLDDWRYGDRVFPGLIEALDRHCAGVDQVDDIAVLEIPIETSIFSIPEPDWRKLPVGGWTWSIELRDARLSAMRSVDSLLRPLGLLDGLDAHVPALEIIVAELYSNALEHGISMAPWAVKVSPDALVSGEFLVSEAASGTSCSGWIRIEIRYLRHADGGAFAVSVSHGGKGFECRCDSEGNCLPPPPWGEGLVLLQELCESLTYSEGGRRADASYRWWS</sequence>
<dbReference type="Pfam" id="PF07228">
    <property type="entry name" value="SpoIIE"/>
    <property type="match status" value="1"/>
</dbReference>
<comment type="caution">
    <text evidence="4">The sequence shown here is derived from an EMBL/GenBank/DDBJ whole genome shotgun (WGS) entry which is preliminary data.</text>
</comment>
<dbReference type="Gene3D" id="3.30.565.10">
    <property type="entry name" value="Histidine kinase-like ATPase, C-terminal domain"/>
    <property type="match status" value="1"/>
</dbReference>
<keyword evidence="1" id="KW-0378">Hydrolase</keyword>
<dbReference type="eggNOG" id="COG2208">
    <property type="taxonomic scope" value="Bacteria"/>
</dbReference>
<dbReference type="PROSITE" id="PS50110">
    <property type="entry name" value="RESPONSE_REGULATORY"/>
    <property type="match status" value="1"/>
</dbReference>
<dbReference type="GO" id="GO:0016791">
    <property type="term" value="F:phosphatase activity"/>
    <property type="evidence" value="ECO:0007669"/>
    <property type="project" value="TreeGrafter"/>
</dbReference>
<name>G2DW91_9GAMM</name>
<dbReference type="PANTHER" id="PTHR43156:SF2">
    <property type="entry name" value="STAGE II SPORULATION PROTEIN E"/>
    <property type="match status" value="1"/>
</dbReference>
<dbReference type="InterPro" id="IPR001789">
    <property type="entry name" value="Sig_transdc_resp-reg_receiver"/>
</dbReference>
<dbReference type="Gene3D" id="3.60.40.10">
    <property type="entry name" value="PPM-type phosphatase domain"/>
    <property type="match status" value="1"/>
</dbReference>
<dbReference type="Proteomes" id="UP000004200">
    <property type="component" value="Unassembled WGS sequence"/>
</dbReference>
<gene>
    <name evidence="4" type="ORF">ThidrDRAFT_0280</name>
</gene>
<dbReference type="AlphaFoldDB" id="G2DW91"/>
<dbReference type="RefSeq" id="WP_007038996.1">
    <property type="nucleotide sequence ID" value="NZ_AFWT01000002.1"/>
</dbReference>
<dbReference type="InterPro" id="IPR011006">
    <property type="entry name" value="CheY-like_superfamily"/>
</dbReference>
<dbReference type="SMART" id="SM00448">
    <property type="entry name" value="REC"/>
    <property type="match status" value="1"/>
</dbReference>
<comment type="caution">
    <text evidence="2">Lacks conserved residue(s) required for the propagation of feature annotation.</text>
</comment>
<dbReference type="SMART" id="SM00331">
    <property type="entry name" value="PP2C_SIG"/>
    <property type="match status" value="1"/>
</dbReference>
<dbReference type="eggNOG" id="COG3706">
    <property type="taxonomic scope" value="Bacteria"/>
</dbReference>
<evidence type="ECO:0000259" key="3">
    <source>
        <dbReference type="PROSITE" id="PS50110"/>
    </source>
</evidence>
<dbReference type="Pfam" id="PF00072">
    <property type="entry name" value="Response_reg"/>
    <property type="match status" value="1"/>
</dbReference>
<reference evidence="4 5" key="1">
    <citation type="submission" date="2011-06" db="EMBL/GenBank/DDBJ databases">
        <title>The draft genome of Thiorhodococcus drewsii AZ1.</title>
        <authorList>
            <consortium name="US DOE Joint Genome Institute (JGI-PGF)"/>
            <person name="Lucas S."/>
            <person name="Han J."/>
            <person name="Lapidus A."/>
            <person name="Cheng J.-F."/>
            <person name="Goodwin L."/>
            <person name="Pitluck S."/>
            <person name="Peters L."/>
            <person name="Land M.L."/>
            <person name="Hauser L."/>
            <person name="Vogl K."/>
            <person name="Liu Z."/>
            <person name="Imhoff J."/>
            <person name="Thiel V."/>
            <person name="Frigaard N.-U."/>
            <person name="Bryant D.A."/>
            <person name="Woyke T.J."/>
        </authorList>
    </citation>
    <scope>NUCLEOTIDE SEQUENCE [LARGE SCALE GENOMIC DNA]</scope>
    <source>
        <strain evidence="4 5">AZ1</strain>
    </source>
</reference>
<dbReference type="SUPFAM" id="SSF52172">
    <property type="entry name" value="CheY-like"/>
    <property type="match status" value="1"/>
</dbReference>
<evidence type="ECO:0000313" key="4">
    <source>
        <dbReference type="EMBL" id="EGV33591.1"/>
    </source>
</evidence>
<evidence type="ECO:0000313" key="5">
    <source>
        <dbReference type="Proteomes" id="UP000004200"/>
    </source>
</evidence>
<accession>G2DW91</accession>
<dbReference type="InterPro" id="IPR052016">
    <property type="entry name" value="Bact_Sigma-Reg"/>
</dbReference>
<evidence type="ECO:0000256" key="1">
    <source>
        <dbReference type="ARBA" id="ARBA00022801"/>
    </source>
</evidence>